<dbReference type="Proteomes" id="UP000198859">
    <property type="component" value="Chromosome I"/>
</dbReference>
<dbReference type="GO" id="GO:0016301">
    <property type="term" value="F:kinase activity"/>
    <property type="evidence" value="ECO:0007669"/>
    <property type="project" value="UniProtKB-KW"/>
</dbReference>
<dbReference type="Gene3D" id="3.40.50.10330">
    <property type="entry name" value="Probable inorganic polyphosphate/atp-NAD kinase, domain 1"/>
    <property type="match status" value="1"/>
</dbReference>
<keyword evidence="7" id="KW-0594">Phospholipid biosynthesis</keyword>
<keyword evidence="6" id="KW-0067">ATP-binding</keyword>
<dbReference type="InterPro" id="IPR001206">
    <property type="entry name" value="Diacylglycerol_kinase_cat_dom"/>
</dbReference>
<reference evidence="12" key="1">
    <citation type="submission" date="2016-10" db="EMBL/GenBank/DDBJ databases">
        <authorList>
            <person name="Varghese N."/>
            <person name="Submissions S."/>
        </authorList>
    </citation>
    <scope>NUCLEOTIDE SEQUENCE [LARGE SCALE GENOMIC DNA]</scope>
    <source>
        <strain evidence="12">DSM 22127</strain>
    </source>
</reference>
<dbReference type="Gene3D" id="2.60.200.40">
    <property type="match status" value="1"/>
</dbReference>
<keyword evidence="7" id="KW-0444">Lipid biosynthesis</keyword>
<dbReference type="AlphaFoldDB" id="A0A1H1WPD0"/>
<dbReference type="SUPFAM" id="SSF111331">
    <property type="entry name" value="NAD kinase/diacylglycerol kinase-like"/>
    <property type="match status" value="1"/>
</dbReference>
<evidence type="ECO:0000313" key="12">
    <source>
        <dbReference type="Proteomes" id="UP000198859"/>
    </source>
</evidence>
<dbReference type="InterPro" id="IPR050187">
    <property type="entry name" value="Lipid_Phosphate_FormReg"/>
</dbReference>
<keyword evidence="9" id="KW-0472">Membrane</keyword>
<proteinExistence type="inferred from homology"/>
<keyword evidence="8" id="KW-1208">Phospholipid metabolism</keyword>
<dbReference type="PROSITE" id="PS50146">
    <property type="entry name" value="DAGK"/>
    <property type="match status" value="1"/>
</dbReference>
<feature type="domain" description="DAGKc" evidence="10">
    <location>
        <begin position="30"/>
        <end position="159"/>
    </location>
</feature>
<protein>
    <submittedName>
        <fullName evidence="11">Lipid kinase, YegS/Rv2252/BmrU family</fullName>
    </submittedName>
</protein>
<keyword evidence="5 11" id="KW-0418">Kinase</keyword>
<gene>
    <name evidence="11" type="ORF">SAMN04488570_3198</name>
</gene>
<comment type="cofactor">
    <cofactor evidence="1">
        <name>Mg(2+)</name>
        <dbReference type="ChEBI" id="CHEBI:18420"/>
    </cofactor>
</comment>
<evidence type="ECO:0000256" key="9">
    <source>
        <dbReference type="SAM" id="Phobius"/>
    </source>
</evidence>
<keyword evidence="12" id="KW-1185">Reference proteome</keyword>
<evidence type="ECO:0000256" key="1">
    <source>
        <dbReference type="ARBA" id="ARBA00001946"/>
    </source>
</evidence>
<evidence type="ECO:0000256" key="6">
    <source>
        <dbReference type="ARBA" id="ARBA00022840"/>
    </source>
</evidence>
<dbReference type="InterPro" id="IPR017438">
    <property type="entry name" value="ATP-NAD_kinase_N"/>
</dbReference>
<dbReference type="Pfam" id="PF19279">
    <property type="entry name" value="YegS_C"/>
    <property type="match status" value="1"/>
</dbReference>
<dbReference type="GO" id="GO:0005524">
    <property type="term" value="F:ATP binding"/>
    <property type="evidence" value="ECO:0007669"/>
    <property type="project" value="UniProtKB-KW"/>
</dbReference>
<dbReference type="EMBL" id="LT629757">
    <property type="protein sequence ID" value="SDS98009.1"/>
    <property type="molecule type" value="Genomic_DNA"/>
</dbReference>
<accession>A0A1H1WPD0</accession>
<evidence type="ECO:0000256" key="4">
    <source>
        <dbReference type="ARBA" id="ARBA00022741"/>
    </source>
</evidence>
<evidence type="ECO:0000313" key="11">
    <source>
        <dbReference type="EMBL" id="SDS98009.1"/>
    </source>
</evidence>
<dbReference type="GO" id="GO:0008654">
    <property type="term" value="P:phospholipid biosynthetic process"/>
    <property type="evidence" value="ECO:0007669"/>
    <property type="project" value="UniProtKB-KW"/>
</dbReference>
<dbReference type="PANTHER" id="PTHR12358:SF54">
    <property type="entry name" value="SPHINGOSINE KINASE RELATED PROTEIN"/>
    <property type="match status" value="1"/>
</dbReference>
<evidence type="ECO:0000259" key="10">
    <source>
        <dbReference type="PROSITE" id="PS50146"/>
    </source>
</evidence>
<dbReference type="InterPro" id="IPR016064">
    <property type="entry name" value="NAD/diacylglycerol_kinase_sf"/>
</dbReference>
<evidence type="ECO:0000256" key="3">
    <source>
        <dbReference type="ARBA" id="ARBA00022679"/>
    </source>
</evidence>
<keyword evidence="9" id="KW-1133">Transmembrane helix</keyword>
<keyword evidence="9" id="KW-0812">Transmembrane</keyword>
<dbReference type="STRING" id="642780.SAMN04488570_3198"/>
<feature type="transmembrane region" description="Helical" evidence="9">
    <location>
        <begin position="184"/>
        <end position="203"/>
    </location>
</feature>
<dbReference type="PANTHER" id="PTHR12358">
    <property type="entry name" value="SPHINGOSINE KINASE"/>
    <property type="match status" value="1"/>
</dbReference>
<evidence type="ECO:0000256" key="2">
    <source>
        <dbReference type="ARBA" id="ARBA00005983"/>
    </source>
</evidence>
<organism evidence="11 12">
    <name type="scientific">Nocardioides scoriae</name>
    <dbReference type="NCBI Taxonomy" id="642780"/>
    <lineage>
        <taxon>Bacteria</taxon>
        <taxon>Bacillati</taxon>
        <taxon>Actinomycetota</taxon>
        <taxon>Actinomycetes</taxon>
        <taxon>Propionibacteriales</taxon>
        <taxon>Nocardioidaceae</taxon>
        <taxon>Nocardioides</taxon>
    </lineage>
</organism>
<dbReference type="SMART" id="SM00046">
    <property type="entry name" value="DAGKc"/>
    <property type="match status" value="1"/>
</dbReference>
<dbReference type="Pfam" id="PF00781">
    <property type="entry name" value="DAGK_cat"/>
    <property type="match status" value="1"/>
</dbReference>
<name>A0A1H1WPD0_9ACTN</name>
<comment type="similarity">
    <text evidence="2">Belongs to the diacylglycerol/lipid kinase family.</text>
</comment>
<dbReference type="InterPro" id="IPR045540">
    <property type="entry name" value="YegS/DAGK_C"/>
</dbReference>
<keyword evidence="4" id="KW-0547">Nucleotide-binding</keyword>
<evidence type="ECO:0000256" key="5">
    <source>
        <dbReference type="ARBA" id="ARBA00022777"/>
    </source>
</evidence>
<evidence type="ECO:0000256" key="8">
    <source>
        <dbReference type="ARBA" id="ARBA00023264"/>
    </source>
</evidence>
<evidence type="ECO:0000256" key="7">
    <source>
        <dbReference type="ARBA" id="ARBA00023209"/>
    </source>
</evidence>
<keyword evidence="3" id="KW-0808">Transferase</keyword>
<keyword evidence="7" id="KW-0443">Lipid metabolism</keyword>
<sequence length="331" mass="35240">MGTGLSAASRYHRDGLRRIRPRPGWDHYPDPVDPFLVIANAEAGGGERDDLDAALKVLRERADVEVARTSNPGELDGVLQRAGCRTLVVAGGDGSLHAVVAALHKRHELGKHTLGLLPLGTGNDFARTLGIPLDPAEAATALLEGSPHPMDLVVDETGEVVVNNVHVGASAQASRRGARWKKRLGPFGIGILGYPIGAVLAAFQPPYVRLRIEADGEILVDVDRPVLMVAIGNGASVGGGTELTPDADPEDGRLDVMVSLATGPLQRFTYVAELVRGKHEERDDVLSHRAKAVTISGEDFYLSADGEISGPERRRSWHVEHGAYTMIVPGA</sequence>